<dbReference type="Pfam" id="PF13302">
    <property type="entry name" value="Acetyltransf_3"/>
    <property type="match status" value="1"/>
</dbReference>
<dbReference type="Gene3D" id="3.40.630.30">
    <property type="match status" value="1"/>
</dbReference>
<dbReference type="InterPro" id="IPR000182">
    <property type="entry name" value="GNAT_dom"/>
</dbReference>
<sequence length="182" mass="20781">MLEPLYLETRQLRLNPIGAAELLRYPDLVTEVFELFSDAETLHFIPEKKLNHLADADQWLKAAILGSHSGRNVIHLIIDKSSGRLIGIVDIIPPGVAREHYRLGHYPFFIEFYLKAEYKGKTLMSTLLPKILQTLEQQGIPNVAAVVNRHNYAASKLLAKCGFQYRQPFDVVQDFYEFTQVA</sequence>
<dbReference type="Proteomes" id="UP001216139">
    <property type="component" value="Chromosome"/>
</dbReference>
<organism evidence="2 3">
    <name type="scientific">Mucilaginibacter jinjuensis</name>
    <dbReference type="NCBI Taxonomy" id="1176721"/>
    <lineage>
        <taxon>Bacteria</taxon>
        <taxon>Pseudomonadati</taxon>
        <taxon>Bacteroidota</taxon>
        <taxon>Sphingobacteriia</taxon>
        <taxon>Sphingobacteriales</taxon>
        <taxon>Sphingobacteriaceae</taxon>
        <taxon>Mucilaginibacter</taxon>
    </lineage>
</organism>
<accession>A0ABY7TBV1</accession>
<proteinExistence type="predicted"/>
<dbReference type="PANTHER" id="PTHR43792">
    <property type="entry name" value="GNAT FAMILY, PUTATIVE (AFU_ORTHOLOGUE AFUA_3G00765)-RELATED-RELATED"/>
    <property type="match status" value="1"/>
</dbReference>
<gene>
    <name evidence="2" type="ORF">PQO05_05800</name>
</gene>
<dbReference type="SUPFAM" id="SSF55729">
    <property type="entry name" value="Acyl-CoA N-acyltransferases (Nat)"/>
    <property type="match status" value="1"/>
</dbReference>
<protein>
    <submittedName>
        <fullName evidence="2">GNAT family N-acetyltransferase</fullName>
    </submittedName>
</protein>
<dbReference type="EMBL" id="CP117167">
    <property type="protein sequence ID" value="WCT13446.1"/>
    <property type="molecule type" value="Genomic_DNA"/>
</dbReference>
<evidence type="ECO:0000313" key="2">
    <source>
        <dbReference type="EMBL" id="WCT13446.1"/>
    </source>
</evidence>
<reference evidence="2 3" key="1">
    <citation type="submission" date="2023-02" db="EMBL/GenBank/DDBJ databases">
        <title>Genome sequence of Mucilaginibacter jinjuensis strain KACC 16571.</title>
        <authorList>
            <person name="Kim S."/>
            <person name="Heo J."/>
            <person name="Kwon S.-W."/>
        </authorList>
    </citation>
    <scope>NUCLEOTIDE SEQUENCE [LARGE SCALE GENOMIC DNA]</scope>
    <source>
        <strain evidence="2 3">KACC 16571</strain>
    </source>
</reference>
<dbReference type="PROSITE" id="PS51186">
    <property type="entry name" value="GNAT"/>
    <property type="match status" value="1"/>
</dbReference>
<evidence type="ECO:0000259" key="1">
    <source>
        <dbReference type="PROSITE" id="PS51186"/>
    </source>
</evidence>
<feature type="domain" description="N-acetyltransferase" evidence="1">
    <location>
        <begin position="12"/>
        <end position="182"/>
    </location>
</feature>
<keyword evidence="3" id="KW-1185">Reference proteome</keyword>
<dbReference type="InterPro" id="IPR016181">
    <property type="entry name" value="Acyl_CoA_acyltransferase"/>
</dbReference>
<evidence type="ECO:0000313" key="3">
    <source>
        <dbReference type="Proteomes" id="UP001216139"/>
    </source>
</evidence>
<dbReference type="InterPro" id="IPR051531">
    <property type="entry name" value="N-acetyltransferase"/>
</dbReference>
<dbReference type="RefSeq" id="WP_273631737.1">
    <property type="nucleotide sequence ID" value="NZ_CP117167.1"/>
</dbReference>
<name>A0ABY7TBV1_9SPHI</name>